<keyword evidence="1" id="KW-0812">Transmembrane</keyword>
<keyword evidence="1" id="KW-0472">Membrane</keyword>
<dbReference type="AlphaFoldDB" id="A0A1F6ERF5"/>
<feature type="chain" id="PRO_5009524245" description="Cohesin domain-containing protein" evidence="2">
    <location>
        <begin position="32"/>
        <end position="364"/>
    </location>
</feature>
<sequence length="364" mass="38905">MIRNGHSIVFKTTVSLFSVLLFVFGFSFASADEVNQTSATQTLVPTIVTQTLIPGAVSCDTPVVSSLKPYIYGGFLHSFDFTVSDASQVALAGSVGNQSVLFNYIQRTAGENGSVKMHVDISSEHVGAGLPISITMLSAKGAGQPVCVTTLSLTLRGSDPVADGTAPSISAKEEDDVIKPPGWGNKTISNIFSSIMRSSGEDVKKADEESVKESVTEEKVAEVGAGQDEEKTSWRAGLAWSGRDSILQRTGIVAAARDGAVEACTTENGASRTWMLLLAAYAVGALLLHSRRDRLFKDQMLQNAALALPLLVLAAFWYFVPECREGWWTLAGSVVIALVAIFGTSLWKKTPGDKKQNPWTAFHP</sequence>
<feature type="signal peptide" evidence="2">
    <location>
        <begin position="1"/>
        <end position="31"/>
    </location>
</feature>
<dbReference type="Proteomes" id="UP000178587">
    <property type="component" value="Unassembled WGS sequence"/>
</dbReference>
<keyword evidence="2" id="KW-0732">Signal</keyword>
<evidence type="ECO:0000313" key="3">
    <source>
        <dbReference type="EMBL" id="OGG76206.1"/>
    </source>
</evidence>
<proteinExistence type="predicted"/>
<dbReference type="STRING" id="1798507.A3A34_01810"/>
<reference evidence="3 4" key="1">
    <citation type="journal article" date="2016" name="Nat. Commun.">
        <title>Thousands of microbial genomes shed light on interconnected biogeochemical processes in an aquifer system.</title>
        <authorList>
            <person name="Anantharaman K."/>
            <person name="Brown C.T."/>
            <person name="Hug L.A."/>
            <person name="Sharon I."/>
            <person name="Castelle C.J."/>
            <person name="Probst A.J."/>
            <person name="Thomas B.C."/>
            <person name="Singh A."/>
            <person name="Wilkins M.J."/>
            <person name="Karaoz U."/>
            <person name="Brodie E.L."/>
            <person name="Williams K.H."/>
            <person name="Hubbard S.S."/>
            <person name="Banfield J.F."/>
        </authorList>
    </citation>
    <scope>NUCLEOTIDE SEQUENCE [LARGE SCALE GENOMIC DNA]</scope>
</reference>
<dbReference type="EMBL" id="MFLU01000002">
    <property type="protein sequence ID" value="OGG76206.1"/>
    <property type="molecule type" value="Genomic_DNA"/>
</dbReference>
<evidence type="ECO:0000256" key="1">
    <source>
        <dbReference type="SAM" id="Phobius"/>
    </source>
</evidence>
<accession>A0A1F6ERF5</accession>
<feature type="transmembrane region" description="Helical" evidence="1">
    <location>
        <begin position="326"/>
        <end position="347"/>
    </location>
</feature>
<gene>
    <name evidence="3" type="ORF">A3A34_01810</name>
</gene>
<comment type="caution">
    <text evidence="3">The sequence shown here is derived from an EMBL/GenBank/DDBJ whole genome shotgun (WGS) entry which is preliminary data.</text>
</comment>
<evidence type="ECO:0008006" key="5">
    <source>
        <dbReference type="Google" id="ProtNLM"/>
    </source>
</evidence>
<evidence type="ECO:0000256" key="2">
    <source>
        <dbReference type="SAM" id="SignalP"/>
    </source>
</evidence>
<feature type="transmembrane region" description="Helical" evidence="1">
    <location>
        <begin position="300"/>
        <end position="320"/>
    </location>
</feature>
<organism evidence="3 4">
    <name type="scientific">Candidatus Kaiserbacteria bacterium RIFCSPLOWO2_01_FULL_50_24</name>
    <dbReference type="NCBI Taxonomy" id="1798507"/>
    <lineage>
        <taxon>Bacteria</taxon>
        <taxon>Candidatus Kaiseribacteriota</taxon>
    </lineage>
</organism>
<protein>
    <recommendedName>
        <fullName evidence="5">Cohesin domain-containing protein</fullName>
    </recommendedName>
</protein>
<name>A0A1F6ERF5_9BACT</name>
<feature type="transmembrane region" description="Helical" evidence="1">
    <location>
        <begin position="271"/>
        <end position="288"/>
    </location>
</feature>
<evidence type="ECO:0000313" key="4">
    <source>
        <dbReference type="Proteomes" id="UP000178587"/>
    </source>
</evidence>
<keyword evidence="1" id="KW-1133">Transmembrane helix</keyword>